<dbReference type="SUPFAM" id="SSF56219">
    <property type="entry name" value="DNase I-like"/>
    <property type="match status" value="1"/>
</dbReference>
<organism evidence="3 4">
    <name type="scientific">Luteibacter yeojuensis</name>
    <dbReference type="NCBI Taxonomy" id="345309"/>
    <lineage>
        <taxon>Bacteria</taxon>
        <taxon>Pseudomonadati</taxon>
        <taxon>Pseudomonadota</taxon>
        <taxon>Gammaproteobacteria</taxon>
        <taxon>Lysobacterales</taxon>
        <taxon>Rhodanobacteraceae</taxon>
        <taxon>Luteibacter</taxon>
    </lineage>
</organism>
<proteinExistence type="predicted"/>
<accession>A0A0F3KYA8</accession>
<dbReference type="InterPro" id="IPR050410">
    <property type="entry name" value="CCR4/nocturin_mRNA_transcr"/>
</dbReference>
<dbReference type="EMBL" id="JZRB01000010">
    <property type="protein sequence ID" value="KJV36255.1"/>
    <property type="molecule type" value="Genomic_DNA"/>
</dbReference>
<dbReference type="GO" id="GO:0000175">
    <property type="term" value="F:3'-5'-RNA exonuclease activity"/>
    <property type="evidence" value="ECO:0007669"/>
    <property type="project" value="TreeGrafter"/>
</dbReference>
<gene>
    <name evidence="3" type="ORF">VI08_05205</name>
</gene>
<keyword evidence="3" id="KW-0255">Endonuclease</keyword>
<dbReference type="InterPro" id="IPR036691">
    <property type="entry name" value="Endo/exonu/phosph_ase_sf"/>
</dbReference>
<evidence type="ECO:0000313" key="4">
    <source>
        <dbReference type="Proteomes" id="UP000033651"/>
    </source>
</evidence>
<keyword evidence="1" id="KW-0732">Signal</keyword>
<keyword evidence="3" id="KW-0378">Hydrolase</keyword>
<dbReference type="AlphaFoldDB" id="A0A0F3KYA8"/>
<dbReference type="RefSeq" id="WP_045828503.1">
    <property type="nucleotide sequence ID" value="NZ_JZRB01000010.1"/>
</dbReference>
<dbReference type="OrthoDB" id="9793162at2"/>
<dbReference type="GO" id="GO:0004519">
    <property type="term" value="F:endonuclease activity"/>
    <property type="evidence" value="ECO:0007669"/>
    <property type="project" value="UniProtKB-KW"/>
</dbReference>
<protein>
    <submittedName>
        <fullName evidence="3">Endonuclease</fullName>
    </submittedName>
</protein>
<dbReference type="PANTHER" id="PTHR12121:SF36">
    <property type="entry name" value="ENDONUCLEASE_EXONUCLEASE_PHOSPHATASE DOMAIN-CONTAINING PROTEIN"/>
    <property type="match status" value="1"/>
</dbReference>
<dbReference type="CDD" id="cd09083">
    <property type="entry name" value="EEP-1"/>
    <property type="match status" value="1"/>
</dbReference>
<feature type="signal peptide" evidence="1">
    <location>
        <begin position="1"/>
        <end position="23"/>
    </location>
</feature>
<keyword evidence="4" id="KW-1185">Reference proteome</keyword>
<feature type="chain" id="PRO_5002463375" evidence="1">
    <location>
        <begin position="24"/>
        <end position="277"/>
    </location>
</feature>
<reference evidence="3 4" key="1">
    <citation type="submission" date="2015-03" db="EMBL/GenBank/DDBJ databases">
        <title>Draft genome sequence of Luteibacter yeojuensis strain SU11.</title>
        <authorList>
            <person name="Sulaiman J."/>
            <person name="Priya K."/>
            <person name="Chan K.-G."/>
        </authorList>
    </citation>
    <scope>NUCLEOTIDE SEQUENCE [LARGE SCALE GENOMIC DNA]</scope>
    <source>
        <strain evidence="3 4">SU11</strain>
    </source>
</reference>
<evidence type="ECO:0000256" key="1">
    <source>
        <dbReference type="SAM" id="SignalP"/>
    </source>
</evidence>
<dbReference type="Gene3D" id="3.60.10.10">
    <property type="entry name" value="Endonuclease/exonuclease/phosphatase"/>
    <property type="match status" value="1"/>
</dbReference>
<feature type="domain" description="Endonuclease/exonuclease/phosphatase" evidence="2">
    <location>
        <begin position="29"/>
        <end position="268"/>
    </location>
</feature>
<dbReference type="InterPro" id="IPR005135">
    <property type="entry name" value="Endo/exonuclease/phosphatase"/>
</dbReference>
<dbReference type="PATRIC" id="fig|345309.4.peg.184"/>
<evidence type="ECO:0000313" key="3">
    <source>
        <dbReference type="EMBL" id="KJV36255.1"/>
    </source>
</evidence>
<dbReference type="Proteomes" id="UP000033651">
    <property type="component" value="Unassembled WGS sequence"/>
</dbReference>
<comment type="caution">
    <text evidence="3">The sequence shown here is derived from an EMBL/GenBank/DDBJ whole genome shotgun (WGS) entry which is preliminary data.</text>
</comment>
<dbReference type="PANTHER" id="PTHR12121">
    <property type="entry name" value="CARBON CATABOLITE REPRESSOR PROTEIN 4"/>
    <property type="match status" value="1"/>
</dbReference>
<sequence>MFRLRKLALLAALAAAFTGPALAGDLKVMTFNVRTITGPDGPNRWEMRKDLFADTIRQMDPDVIGTQELGQQQGDDTVARLPQFTWFGRDRFGGHKDEHMGIFYRKDRLKLIKSGDFWLSDTPDKVGSITWGNIFPRMVNWALFERLSDHKQFYLLDTHYPYRDSDEEARSKSAHEMAEWVKKLPAGVPVVITGDFNTGPDSESHKALTATFKDAWDTAPEKAGPDKTFHNFTGNPDKRIDWILYRGLEPKSVRTITISKDGRYPSDHFPVQADFKI</sequence>
<keyword evidence="3" id="KW-0540">Nuclease</keyword>
<name>A0A0F3KYA8_9GAMM</name>
<dbReference type="Pfam" id="PF03372">
    <property type="entry name" value="Exo_endo_phos"/>
    <property type="match status" value="1"/>
</dbReference>
<evidence type="ECO:0000259" key="2">
    <source>
        <dbReference type="Pfam" id="PF03372"/>
    </source>
</evidence>